<evidence type="ECO:0000313" key="1">
    <source>
        <dbReference type="EMBL" id="AET31842.1"/>
    </source>
</evidence>
<dbReference type="GeneID" id="11594653"/>
<protein>
    <submittedName>
        <fullName evidence="1">MoaD-like protein</fullName>
    </submittedName>
</protein>
<dbReference type="OrthoDB" id="98357at2157"/>
<dbReference type="Pfam" id="PF02597">
    <property type="entry name" value="ThiS"/>
    <property type="match status" value="1"/>
</dbReference>
<reference evidence="1 2" key="1">
    <citation type="journal article" date="2012" name="J. Bacteriol.">
        <title>Complete genome sequence of strain 1860, a crenarchaeon of the genus pyrobaculum able to grow with various electron acceptors.</title>
        <authorList>
            <person name="Mardanov A.V."/>
            <person name="Gumerov V.M."/>
            <person name="Slobodkina G.B."/>
            <person name="Beletsky A.V."/>
            <person name="Bonch-Osmolovskaya E.A."/>
            <person name="Ravin N.V."/>
            <person name="Skryabin K.G."/>
        </authorList>
    </citation>
    <scope>NUCLEOTIDE SEQUENCE [LARGE SCALE GENOMIC DNA]</scope>
    <source>
        <strain evidence="1 2">1860</strain>
    </source>
</reference>
<dbReference type="BioCyc" id="PSP1104324:GJSN-377-MONOMER"/>
<dbReference type="CDD" id="cd17040">
    <property type="entry name" value="Ubl_MoaD_like"/>
    <property type="match status" value="1"/>
</dbReference>
<dbReference type="EMBL" id="CP003098">
    <property type="protein sequence ID" value="AET31842.1"/>
    <property type="molecule type" value="Genomic_DNA"/>
</dbReference>
<accession>G7VGD1</accession>
<dbReference type="SUPFAM" id="SSF54285">
    <property type="entry name" value="MoaD/ThiS"/>
    <property type="match status" value="1"/>
</dbReference>
<dbReference type="RefSeq" id="WP_014287670.1">
    <property type="nucleotide sequence ID" value="NC_016645.1"/>
</dbReference>
<keyword evidence="2" id="KW-1185">Reference proteome</keyword>
<organism evidence="1 2">
    <name type="scientific">Pyrobaculum ferrireducens</name>
    <dbReference type="NCBI Taxonomy" id="1104324"/>
    <lineage>
        <taxon>Archaea</taxon>
        <taxon>Thermoproteota</taxon>
        <taxon>Thermoprotei</taxon>
        <taxon>Thermoproteales</taxon>
        <taxon>Thermoproteaceae</taxon>
        <taxon>Pyrobaculum</taxon>
    </lineage>
</organism>
<name>G7VGD1_9CREN</name>
<dbReference type="PANTHER" id="PTHR38031">
    <property type="entry name" value="SULFUR CARRIER PROTEIN SLR0821-RELATED"/>
    <property type="match status" value="1"/>
</dbReference>
<dbReference type="NCBIfam" id="TIGR01687">
    <property type="entry name" value="moaD_arch"/>
    <property type="match status" value="1"/>
</dbReference>
<dbReference type="AlphaFoldDB" id="G7VGD1"/>
<proteinExistence type="predicted"/>
<dbReference type="Gene3D" id="3.10.20.30">
    <property type="match status" value="1"/>
</dbReference>
<gene>
    <name evidence="1" type="ORF">P186_0388</name>
</gene>
<dbReference type="Proteomes" id="UP000005867">
    <property type="component" value="Chromosome"/>
</dbReference>
<dbReference type="InterPro" id="IPR012675">
    <property type="entry name" value="Beta-grasp_dom_sf"/>
</dbReference>
<dbReference type="STRING" id="1104324.P186_0388"/>
<evidence type="ECO:0000313" key="2">
    <source>
        <dbReference type="Proteomes" id="UP000005867"/>
    </source>
</evidence>
<dbReference type="KEGG" id="pyr:P186_0388"/>
<dbReference type="InterPro" id="IPR016155">
    <property type="entry name" value="Mopterin_synth/thiamin_S_b"/>
</dbReference>
<dbReference type="NCBIfam" id="NF041918">
    <property type="entry name" value="SAMP1"/>
    <property type="match status" value="1"/>
</dbReference>
<sequence length="107" mass="12067">MKIRVKFLATLFDLTGVLKTEVEVPDGVTVRKLIDILDERFPRLKSELLQNGDQLRPMYNILVNGRAVEWLRGLDTELKDGDEVVFIPPAAGGYFEQGSHTAYSPHP</sequence>
<dbReference type="InterPro" id="IPR003749">
    <property type="entry name" value="ThiS/MoaD-like"/>
</dbReference>
<dbReference type="eggNOG" id="arCOG00536">
    <property type="taxonomic scope" value="Archaea"/>
</dbReference>
<dbReference type="PANTHER" id="PTHR38031:SF1">
    <property type="entry name" value="SULFUR CARRIER PROTEIN CYSO"/>
    <property type="match status" value="1"/>
</dbReference>
<dbReference type="HOGENOM" id="CLU_114601_1_2_2"/>
<dbReference type="InterPro" id="IPR010038">
    <property type="entry name" value="MoaD_arc-typ"/>
</dbReference>
<dbReference type="InterPro" id="IPR054834">
    <property type="entry name" value="SAMP1_3"/>
</dbReference>
<dbReference type="InterPro" id="IPR052045">
    <property type="entry name" value="Sulfur_Carrier/Prot_Modifier"/>
</dbReference>